<dbReference type="KEGG" id="tdf:H9L22_01290"/>
<gene>
    <name evidence="1" type="ORF">H9L22_01290</name>
</gene>
<organism evidence="1 2">
    <name type="scientific">Tessaracoccus defluvii</name>
    <dbReference type="NCBI Taxonomy" id="1285901"/>
    <lineage>
        <taxon>Bacteria</taxon>
        <taxon>Bacillati</taxon>
        <taxon>Actinomycetota</taxon>
        <taxon>Actinomycetes</taxon>
        <taxon>Propionibacteriales</taxon>
        <taxon>Propionibacteriaceae</taxon>
        <taxon>Tessaracoccus</taxon>
    </lineage>
</organism>
<sequence length="56" mass="6045">MTIQPVPMAEISARVLRRCPESSKKRRGESAIASTIACTAASSVSGMIPESIWRLI</sequence>
<protein>
    <submittedName>
        <fullName evidence="1">Uncharacterized protein</fullName>
    </submittedName>
</protein>
<dbReference type="Proteomes" id="UP000516117">
    <property type="component" value="Chromosome"/>
</dbReference>
<dbReference type="EMBL" id="CP060789">
    <property type="protein sequence ID" value="QNP56175.1"/>
    <property type="molecule type" value="Genomic_DNA"/>
</dbReference>
<evidence type="ECO:0000313" key="1">
    <source>
        <dbReference type="EMBL" id="QNP56175.1"/>
    </source>
</evidence>
<dbReference type="RefSeq" id="WP_187721292.1">
    <property type="nucleotide sequence ID" value="NZ_CP060789.1"/>
</dbReference>
<dbReference type="AlphaFoldDB" id="A0A7H0H6K9"/>
<evidence type="ECO:0000313" key="2">
    <source>
        <dbReference type="Proteomes" id="UP000516117"/>
    </source>
</evidence>
<name>A0A7H0H6K9_9ACTN</name>
<reference evidence="1 2" key="1">
    <citation type="submission" date="2020-08" db="EMBL/GenBank/DDBJ databases">
        <title>Genome sequence of Tessaracoccus defluvii JCM 17540T.</title>
        <authorList>
            <person name="Hyun D.-W."/>
            <person name="Bae J.-W."/>
        </authorList>
    </citation>
    <scope>NUCLEOTIDE SEQUENCE [LARGE SCALE GENOMIC DNA]</scope>
    <source>
        <strain evidence="1 2">JCM 17540</strain>
    </source>
</reference>
<keyword evidence="2" id="KW-1185">Reference proteome</keyword>
<proteinExistence type="predicted"/>
<accession>A0A7H0H6K9</accession>